<protein>
    <submittedName>
        <fullName evidence="11">MFS general substrate transporter</fullName>
    </submittedName>
</protein>
<dbReference type="Pfam" id="PF00083">
    <property type="entry name" value="Sugar_tr"/>
    <property type="match status" value="1"/>
</dbReference>
<dbReference type="PANTHER" id="PTHR48022:SF39">
    <property type="entry name" value="MONOSACCHARIDE TRANSPORTER, PUTATIVE-RELATED"/>
    <property type="match status" value="1"/>
</dbReference>
<feature type="transmembrane region" description="Helical" evidence="9">
    <location>
        <begin position="388"/>
        <end position="406"/>
    </location>
</feature>
<comment type="similarity">
    <text evidence="2 7">Belongs to the major facilitator superfamily. Sugar transporter (TC 2.A.1.1) family.</text>
</comment>
<feature type="transmembrane region" description="Helical" evidence="9">
    <location>
        <begin position="426"/>
        <end position="448"/>
    </location>
</feature>
<feature type="transmembrane region" description="Helical" evidence="9">
    <location>
        <begin position="238"/>
        <end position="257"/>
    </location>
</feature>
<keyword evidence="5 9" id="KW-1133">Transmembrane helix</keyword>
<feature type="domain" description="Major facilitator superfamily (MFS) profile" evidence="10">
    <location>
        <begin position="61"/>
        <end position="515"/>
    </location>
</feature>
<dbReference type="FunFam" id="1.20.1250.20:FF:000044">
    <property type="entry name" value="Hexose transporter Hxt3p"/>
    <property type="match status" value="1"/>
</dbReference>
<dbReference type="GO" id="GO:0005351">
    <property type="term" value="F:carbohydrate:proton symporter activity"/>
    <property type="evidence" value="ECO:0007669"/>
    <property type="project" value="TreeGrafter"/>
</dbReference>
<keyword evidence="4 9" id="KW-0812">Transmembrane</keyword>
<sequence>MNKLKFWSRNKQDTNPARDGPNSAATTAVPSMETQRDSEKGQGGISLTSKLPHVTMRTFLMAILVAMGGFIFGYDTGQISGFLAMKVFLQRFGTPTAVTTKNPTGYHFTIVRSGLIVAMLSIGTLVGCLVAGPLANKFGRKACIPWWCLVFSIGVVIQMAVGSGKWDWVGIVIGRLVAGWGVGALSVLVPLYMAEASPVPVRGAIIACYQLFITAGIFVANCINFGTESRNDTGSYRITMGIGFIWALILGLGILLLPESPRHDFNMGRPDRGRTTMAKFYGVPEHHEAIESETAEIQKVMDATKGDHPWYEALSGPRMRYRIALAMGLQMLQQLTGANYFFYYGTTVFTGVGIPNPFVTAMILGGVNFGSTFLGVWMARRCRRRESLWIGALWQFMCFMVFASVGQFKFKGAPDDSPTAKTAGTVMIVFACLFIVSFAITWGPLVWACVGEMFPYRYRAVAMAFATASNWFWNFMLAFFTPFITGDIDFAYGYVFAGCNLAAFVVVYFFLIESRGKTLEEIDAMYLLHVNPIKSADFQFDEETKRNIAQDVNTDAMHLVGRGRNIKKANEALGTGVLHQDQDQEGNRSHSARAVFNHQNGES</sequence>
<comment type="caution">
    <text evidence="11">The sequence shown here is derived from an EMBL/GenBank/DDBJ whole genome shotgun (WGS) entry which is preliminary data.</text>
</comment>
<evidence type="ECO:0000256" key="6">
    <source>
        <dbReference type="ARBA" id="ARBA00023136"/>
    </source>
</evidence>
<evidence type="ECO:0000259" key="10">
    <source>
        <dbReference type="PROSITE" id="PS50850"/>
    </source>
</evidence>
<dbReference type="InterPro" id="IPR005828">
    <property type="entry name" value="MFS_sugar_transport-like"/>
</dbReference>
<evidence type="ECO:0000313" key="11">
    <source>
        <dbReference type="EMBL" id="RDL37753.1"/>
    </source>
</evidence>
<dbReference type="InterPro" id="IPR036259">
    <property type="entry name" value="MFS_trans_sf"/>
</dbReference>
<gene>
    <name evidence="11" type="ORF">BP5553_05186</name>
</gene>
<evidence type="ECO:0000256" key="7">
    <source>
        <dbReference type="RuleBase" id="RU003346"/>
    </source>
</evidence>
<feature type="transmembrane region" description="Helical" evidence="9">
    <location>
        <begin position="323"/>
        <end position="342"/>
    </location>
</feature>
<dbReference type="PROSITE" id="PS50850">
    <property type="entry name" value="MFS"/>
    <property type="match status" value="1"/>
</dbReference>
<feature type="compositionally biased region" description="Polar residues" evidence="8">
    <location>
        <begin position="23"/>
        <end position="33"/>
    </location>
</feature>
<dbReference type="NCBIfam" id="TIGR00879">
    <property type="entry name" value="SP"/>
    <property type="match status" value="1"/>
</dbReference>
<dbReference type="InterPro" id="IPR003663">
    <property type="entry name" value="Sugar/inositol_transpt"/>
</dbReference>
<evidence type="ECO:0000256" key="8">
    <source>
        <dbReference type="SAM" id="MobiDB-lite"/>
    </source>
</evidence>
<organism evidence="11 12">
    <name type="scientific">Venustampulla echinocandica</name>
    <dbReference type="NCBI Taxonomy" id="2656787"/>
    <lineage>
        <taxon>Eukaryota</taxon>
        <taxon>Fungi</taxon>
        <taxon>Dikarya</taxon>
        <taxon>Ascomycota</taxon>
        <taxon>Pezizomycotina</taxon>
        <taxon>Leotiomycetes</taxon>
        <taxon>Helotiales</taxon>
        <taxon>Pleuroascaceae</taxon>
        <taxon>Venustampulla</taxon>
    </lineage>
</organism>
<feature type="transmembrane region" description="Helical" evidence="9">
    <location>
        <begin position="110"/>
        <end position="132"/>
    </location>
</feature>
<feature type="transmembrane region" description="Helical" evidence="9">
    <location>
        <begin position="204"/>
        <end position="226"/>
    </location>
</feature>
<feature type="transmembrane region" description="Helical" evidence="9">
    <location>
        <begin position="354"/>
        <end position="376"/>
    </location>
</feature>
<evidence type="ECO:0000256" key="1">
    <source>
        <dbReference type="ARBA" id="ARBA00004141"/>
    </source>
</evidence>
<keyword evidence="3 7" id="KW-0813">Transport</keyword>
<name>A0A370TQF8_9HELO</name>
<evidence type="ECO:0000256" key="9">
    <source>
        <dbReference type="SAM" id="Phobius"/>
    </source>
</evidence>
<dbReference type="InterPro" id="IPR050360">
    <property type="entry name" value="MFS_Sugar_Transporters"/>
</dbReference>
<keyword evidence="6 9" id="KW-0472">Membrane</keyword>
<proteinExistence type="inferred from homology"/>
<feature type="transmembrane region" description="Helical" evidence="9">
    <location>
        <begin position="168"/>
        <end position="192"/>
    </location>
</feature>
<feature type="transmembrane region" description="Helical" evidence="9">
    <location>
        <begin position="144"/>
        <end position="162"/>
    </location>
</feature>
<comment type="subcellular location">
    <subcellularLocation>
        <location evidence="1">Membrane</location>
        <topology evidence="1">Multi-pass membrane protein</topology>
    </subcellularLocation>
</comment>
<accession>A0A370TQF8</accession>
<evidence type="ECO:0000256" key="2">
    <source>
        <dbReference type="ARBA" id="ARBA00010992"/>
    </source>
</evidence>
<evidence type="ECO:0000256" key="5">
    <source>
        <dbReference type="ARBA" id="ARBA00022989"/>
    </source>
</evidence>
<dbReference type="GO" id="GO:0016020">
    <property type="term" value="C:membrane"/>
    <property type="evidence" value="ECO:0007669"/>
    <property type="project" value="UniProtKB-SubCell"/>
</dbReference>
<evidence type="ECO:0000256" key="3">
    <source>
        <dbReference type="ARBA" id="ARBA00022448"/>
    </source>
</evidence>
<dbReference type="OrthoDB" id="2241241at2759"/>
<feature type="transmembrane region" description="Helical" evidence="9">
    <location>
        <begin position="460"/>
        <end position="484"/>
    </location>
</feature>
<reference evidence="11 12" key="1">
    <citation type="journal article" date="2018" name="IMA Fungus">
        <title>IMA Genome-F 9: Draft genome sequence of Annulohypoxylon stygium, Aspergillus mulundensis, Berkeleyomyces basicola (syn. Thielaviopsis basicola), Ceratocystis smalleyi, two Cercospora beticola strains, Coleophoma cylindrospora, Fusarium fracticaudum, Phialophora cf. hyalina, and Morchella septimelata.</title>
        <authorList>
            <person name="Wingfield B.D."/>
            <person name="Bills G.F."/>
            <person name="Dong Y."/>
            <person name="Huang W."/>
            <person name="Nel W.J."/>
            <person name="Swalarsk-Parry B.S."/>
            <person name="Vaghefi N."/>
            <person name="Wilken P.M."/>
            <person name="An Z."/>
            <person name="de Beer Z.W."/>
            <person name="De Vos L."/>
            <person name="Chen L."/>
            <person name="Duong T.A."/>
            <person name="Gao Y."/>
            <person name="Hammerbacher A."/>
            <person name="Kikkert J.R."/>
            <person name="Li Y."/>
            <person name="Li H."/>
            <person name="Li K."/>
            <person name="Li Q."/>
            <person name="Liu X."/>
            <person name="Ma X."/>
            <person name="Naidoo K."/>
            <person name="Pethybridge S.J."/>
            <person name="Sun J."/>
            <person name="Steenkamp E.T."/>
            <person name="van der Nest M.A."/>
            <person name="van Wyk S."/>
            <person name="Wingfield M.J."/>
            <person name="Xiong C."/>
            <person name="Yue Q."/>
            <person name="Zhang X."/>
        </authorList>
    </citation>
    <scope>NUCLEOTIDE SEQUENCE [LARGE SCALE GENOMIC DNA]</scope>
    <source>
        <strain evidence="11 12">BP 5553</strain>
    </source>
</reference>
<dbReference type="PANTHER" id="PTHR48022">
    <property type="entry name" value="PLASTIDIC GLUCOSE TRANSPORTER 4"/>
    <property type="match status" value="1"/>
</dbReference>
<feature type="region of interest" description="Disordered" evidence="8">
    <location>
        <begin position="1"/>
        <end position="44"/>
    </location>
</feature>
<dbReference type="SUPFAM" id="SSF103473">
    <property type="entry name" value="MFS general substrate transporter"/>
    <property type="match status" value="1"/>
</dbReference>
<evidence type="ECO:0000313" key="12">
    <source>
        <dbReference type="Proteomes" id="UP000254866"/>
    </source>
</evidence>
<feature type="region of interest" description="Disordered" evidence="8">
    <location>
        <begin position="578"/>
        <end position="603"/>
    </location>
</feature>
<dbReference type="Proteomes" id="UP000254866">
    <property type="component" value="Unassembled WGS sequence"/>
</dbReference>
<feature type="transmembrane region" description="Helical" evidence="9">
    <location>
        <begin position="490"/>
        <end position="511"/>
    </location>
</feature>
<dbReference type="GeneID" id="43598035"/>
<feature type="transmembrane region" description="Helical" evidence="9">
    <location>
        <begin position="54"/>
        <end position="74"/>
    </location>
</feature>
<evidence type="ECO:0000256" key="4">
    <source>
        <dbReference type="ARBA" id="ARBA00022692"/>
    </source>
</evidence>
<dbReference type="AlphaFoldDB" id="A0A370TQF8"/>
<dbReference type="PRINTS" id="PR00171">
    <property type="entry name" value="SUGRTRNSPORT"/>
</dbReference>
<dbReference type="CDD" id="cd17356">
    <property type="entry name" value="MFS_HXT"/>
    <property type="match status" value="1"/>
</dbReference>
<dbReference type="RefSeq" id="XP_031870409.1">
    <property type="nucleotide sequence ID" value="XM_032013809.1"/>
</dbReference>
<dbReference type="EMBL" id="NPIC01000003">
    <property type="protein sequence ID" value="RDL37753.1"/>
    <property type="molecule type" value="Genomic_DNA"/>
</dbReference>
<dbReference type="InterPro" id="IPR020846">
    <property type="entry name" value="MFS_dom"/>
</dbReference>
<dbReference type="Gene3D" id="1.20.1250.20">
    <property type="entry name" value="MFS general substrate transporter like domains"/>
    <property type="match status" value="1"/>
</dbReference>
<keyword evidence="12" id="KW-1185">Reference proteome</keyword>